<evidence type="ECO:0000313" key="5">
    <source>
        <dbReference type="EMBL" id="KAJ1695739.1"/>
    </source>
</evidence>
<dbReference type="Pfam" id="PF03514">
    <property type="entry name" value="GRAS"/>
    <property type="match status" value="1"/>
</dbReference>
<keyword evidence="1" id="KW-0805">Transcription regulation</keyword>
<feature type="region of interest" description="VHIID" evidence="3">
    <location>
        <begin position="138"/>
        <end position="203"/>
    </location>
</feature>
<name>A0A9Q0CKN7_9POAL</name>
<comment type="similarity">
    <text evidence="3">Belongs to the GRAS family.</text>
</comment>
<evidence type="ECO:0000256" key="3">
    <source>
        <dbReference type="PROSITE-ProRule" id="PRU01191"/>
    </source>
</evidence>
<evidence type="ECO:0000256" key="2">
    <source>
        <dbReference type="ARBA" id="ARBA00023163"/>
    </source>
</evidence>
<feature type="short sequence motif" description="VHIID" evidence="3">
    <location>
        <begin position="169"/>
        <end position="173"/>
    </location>
</feature>
<comment type="caution">
    <text evidence="5">The sequence shown here is derived from an EMBL/GenBank/DDBJ whole genome shotgun (WGS) entry which is preliminary data.</text>
</comment>
<dbReference type="PROSITE" id="PS50985">
    <property type="entry name" value="GRAS"/>
    <property type="match status" value="1"/>
</dbReference>
<reference evidence="5" key="1">
    <citation type="journal article" date="2022" name="Cell">
        <title>Repeat-based holocentromeres influence genome architecture and karyotype evolution.</title>
        <authorList>
            <person name="Hofstatter P.G."/>
            <person name="Thangavel G."/>
            <person name="Lux T."/>
            <person name="Neumann P."/>
            <person name="Vondrak T."/>
            <person name="Novak P."/>
            <person name="Zhang M."/>
            <person name="Costa L."/>
            <person name="Castellani M."/>
            <person name="Scott A."/>
            <person name="Toegelov H."/>
            <person name="Fuchs J."/>
            <person name="Mata-Sucre Y."/>
            <person name="Dias Y."/>
            <person name="Vanzela A.L.L."/>
            <person name="Huettel B."/>
            <person name="Almeida C.C.S."/>
            <person name="Simkova H."/>
            <person name="Souza G."/>
            <person name="Pedrosa-Harand A."/>
            <person name="Macas J."/>
            <person name="Mayer K.F.X."/>
            <person name="Houben A."/>
            <person name="Marques A."/>
        </authorList>
    </citation>
    <scope>NUCLEOTIDE SEQUENCE</scope>
    <source>
        <strain evidence="5">RhyBre1mFocal</strain>
    </source>
</reference>
<dbReference type="InterPro" id="IPR005202">
    <property type="entry name" value="TF_GRAS"/>
</dbReference>
<sequence length="428" mass="47721">MTQEENGSSSSTTSSSPLQSFSQMPLSSSPPTSTAPPPAPPLPLAYLQNLRSDERGLYLIHFLLNCANHVSAGRLEHVSTLLQHISLLSTPDGDAMQRLSAAFSLALARRSLRPFPGLYQTLVGSSCSVSFSAVAAARHDFVNLCPFLRLAFAASNQAIVEAMEGEKLVHVIDLGASDPTQWIELLQLLAARPEGPPHLRLTAVSESKEITNQISLCLTKEAERLDIPFQFNAILTDLNSLDVEKLKVKTGEALAVSSVLSLHRLLSNSNCQMEDFLTALWNLAPKIMVVTEQESNHNSRVLTERFVEALNYYAALFDCLELTAPRNSVERARVERVLFGEEIKNIISSEGPERKERHERVESWGKRMEAAGFGRIPMGYYGLLHVRRMLQGLNCDGYRVREEKGCFFVCWQDRPLFSVSAWRCRRFD</sequence>
<dbReference type="Proteomes" id="UP001151287">
    <property type="component" value="Unassembled WGS sequence"/>
</dbReference>
<keyword evidence="6" id="KW-1185">Reference proteome</keyword>
<evidence type="ECO:0000256" key="4">
    <source>
        <dbReference type="SAM" id="MobiDB-lite"/>
    </source>
</evidence>
<dbReference type="AlphaFoldDB" id="A0A9Q0CKN7"/>
<proteinExistence type="inferred from homology"/>
<feature type="region of interest" description="Leucine repeat II (LRII)" evidence="3">
    <location>
        <begin position="213"/>
        <end position="245"/>
    </location>
</feature>
<accession>A0A9Q0CKN7</accession>
<dbReference type="PANTHER" id="PTHR31636">
    <property type="entry name" value="OSJNBA0084A10.13 PROTEIN-RELATED"/>
    <property type="match status" value="1"/>
</dbReference>
<feature type="region of interest" description="Disordered" evidence="4">
    <location>
        <begin position="1"/>
        <end position="40"/>
    </location>
</feature>
<organism evidence="5 6">
    <name type="scientific">Rhynchospora breviuscula</name>
    <dbReference type="NCBI Taxonomy" id="2022672"/>
    <lineage>
        <taxon>Eukaryota</taxon>
        <taxon>Viridiplantae</taxon>
        <taxon>Streptophyta</taxon>
        <taxon>Embryophyta</taxon>
        <taxon>Tracheophyta</taxon>
        <taxon>Spermatophyta</taxon>
        <taxon>Magnoliopsida</taxon>
        <taxon>Liliopsida</taxon>
        <taxon>Poales</taxon>
        <taxon>Cyperaceae</taxon>
        <taxon>Cyperoideae</taxon>
        <taxon>Rhynchosporeae</taxon>
        <taxon>Rhynchospora</taxon>
    </lineage>
</organism>
<evidence type="ECO:0000313" key="6">
    <source>
        <dbReference type="Proteomes" id="UP001151287"/>
    </source>
</evidence>
<keyword evidence="2" id="KW-0804">Transcription</keyword>
<evidence type="ECO:0000256" key="1">
    <source>
        <dbReference type="ARBA" id="ARBA00023015"/>
    </source>
</evidence>
<feature type="region of interest" description="SAW" evidence="3">
    <location>
        <begin position="348"/>
        <end position="423"/>
    </location>
</feature>
<dbReference type="EMBL" id="JAMQYH010000003">
    <property type="protein sequence ID" value="KAJ1695739.1"/>
    <property type="molecule type" value="Genomic_DNA"/>
</dbReference>
<comment type="caution">
    <text evidence="3">Lacks conserved residue(s) required for the propagation of feature annotation.</text>
</comment>
<gene>
    <name evidence="5" type="ORF">LUZ63_012437</name>
</gene>
<evidence type="ECO:0008006" key="7">
    <source>
        <dbReference type="Google" id="ProtNLM"/>
    </source>
</evidence>
<feature type="compositionally biased region" description="Low complexity" evidence="4">
    <location>
        <begin position="8"/>
        <end position="32"/>
    </location>
</feature>
<dbReference type="OrthoDB" id="762338at2759"/>
<protein>
    <recommendedName>
        <fullName evidence="7">Scarecrow-like protein 3</fullName>
    </recommendedName>
</protein>
<feature type="short sequence motif" description="LXXLL motif" evidence="3">
    <location>
        <begin position="262"/>
        <end position="266"/>
    </location>
</feature>
<feature type="region of interest" description="PFYRE" evidence="3">
    <location>
        <begin position="254"/>
        <end position="345"/>
    </location>
</feature>